<feature type="transmembrane region" description="Helical" evidence="5">
    <location>
        <begin position="40"/>
        <end position="63"/>
    </location>
</feature>
<proteinExistence type="predicted"/>
<evidence type="ECO:0000256" key="4">
    <source>
        <dbReference type="ARBA" id="ARBA00023136"/>
    </source>
</evidence>
<name>A0A9W9Y0P1_9EURO</name>
<evidence type="ECO:0000256" key="5">
    <source>
        <dbReference type="SAM" id="Phobius"/>
    </source>
</evidence>
<sequence length="295" mass="32913">MAEGFKLYHYDPSAGSAVAFTAVFGLTTAVHIWQLGRNRTWYFIPFVIGGLFEVFGYLARYASAQEAPDFTTKPYIAQSLMLLLAPAFFAASIYMVLGRIIRLLDAASCSLVRPSWLTKIFVTGDVLSFFIQSGGTLRGGMLATAKDKSKVNLGNNMIVVGLFVQILFFGFFIVVCLVFHRRMLSTPLHAVGDTRIPWAGYMKVLYMVSVLVLVRSIYRVAEYVQGSDGFLQSKETFIYVFDAALMFACCLLFNFFHPSKILSGYHKTPDDPDVELMNQGGYTGYTGQTKYNSPH</sequence>
<organism evidence="6 7">
    <name type="scientific">Penicillium fimorum</name>
    <dbReference type="NCBI Taxonomy" id="1882269"/>
    <lineage>
        <taxon>Eukaryota</taxon>
        <taxon>Fungi</taxon>
        <taxon>Dikarya</taxon>
        <taxon>Ascomycota</taxon>
        <taxon>Pezizomycotina</taxon>
        <taxon>Eurotiomycetes</taxon>
        <taxon>Eurotiomycetidae</taxon>
        <taxon>Eurotiales</taxon>
        <taxon>Aspergillaceae</taxon>
        <taxon>Penicillium</taxon>
    </lineage>
</organism>
<keyword evidence="2 5" id="KW-0812">Transmembrane</keyword>
<feature type="transmembrane region" description="Helical" evidence="5">
    <location>
        <begin position="14"/>
        <end position="33"/>
    </location>
</feature>
<keyword evidence="4 5" id="KW-0472">Membrane</keyword>
<evidence type="ECO:0000256" key="1">
    <source>
        <dbReference type="ARBA" id="ARBA00004141"/>
    </source>
</evidence>
<dbReference type="PANTHER" id="PTHR31465:SF33">
    <property type="entry name" value="DOMAIN PROTEIN, PUTATIVE (AFU_ORTHOLOGUE AFUA_5G01310)-RELATED"/>
    <property type="match status" value="1"/>
</dbReference>
<evidence type="ECO:0000256" key="3">
    <source>
        <dbReference type="ARBA" id="ARBA00022989"/>
    </source>
</evidence>
<feature type="transmembrane region" description="Helical" evidence="5">
    <location>
        <begin position="117"/>
        <end position="137"/>
    </location>
</feature>
<dbReference type="PANTHER" id="PTHR31465">
    <property type="entry name" value="PROTEIN RTA1-RELATED"/>
    <property type="match status" value="1"/>
</dbReference>
<dbReference type="GO" id="GO:0016020">
    <property type="term" value="C:membrane"/>
    <property type="evidence" value="ECO:0007669"/>
    <property type="project" value="UniProtKB-SubCell"/>
</dbReference>
<reference evidence="6" key="2">
    <citation type="journal article" date="2023" name="IMA Fungus">
        <title>Comparative genomic study of the Penicillium genus elucidates a diverse pangenome and 15 lateral gene transfer events.</title>
        <authorList>
            <person name="Petersen C."/>
            <person name="Sorensen T."/>
            <person name="Nielsen M.R."/>
            <person name="Sondergaard T.E."/>
            <person name="Sorensen J.L."/>
            <person name="Fitzpatrick D.A."/>
            <person name="Frisvad J.C."/>
            <person name="Nielsen K.L."/>
        </authorList>
    </citation>
    <scope>NUCLEOTIDE SEQUENCE</scope>
    <source>
        <strain evidence="6">IBT 29495</strain>
    </source>
</reference>
<gene>
    <name evidence="6" type="ORF">N7463_003281</name>
</gene>
<dbReference type="Proteomes" id="UP001149954">
    <property type="component" value="Unassembled WGS sequence"/>
</dbReference>
<protein>
    <submittedName>
        <fullName evidence="6">RTA-like protein</fullName>
    </submittedName>
</protein>
<keyword evidence="3 5" id="KW-1133">Transmembrane helix</keyword>
<evidence type="ECO:0000256" key="2">
    <source>
        <dbReference type="ARBA" id="ARBA00022692"/>
    </source>
</evidence>
<feature type="transmembrane region" description="Helical" evidence="5">
    <location>
        <begin position="75"/>
        <end position="97"/>
    </location>
</feature>
<feature type="transmembrane region" description="Helical" evidence="5">
    <location>
        <begin position="200"/>
        <end position="218"/>
    </location>
</feature>
<keyword evidence="7" id="KW-1185">Reference proteome</keyword>
<evidence type="ECO:0000313" key="7">
    <source>
        <dbReference type="Proteomes" id="UP001149954"/>
    </source>
</evidence>
<dbReference type="EMBL" id="JAPWDS010000002">
    <property type="protein sequence ID" value="KAJ5513729.1"/>
    <property type="molecule type" value="Genomic_DNA"/>
</dbReference>
<accession>A0A9W9Y0P1</accession>
<feature type="transmembrane region" description="Helical" evidence="5">
    <location>
        <begin position="157"/>
        <end position="179"/>
    </location>
</feature>
<feature type="transmembrane region" description="Helical" evidence="5">
    <location>
        <begin position="238"/>
        <end position="256"/>
    </location>
</feature>
<dbReference type="InterPro" id="IPR007568">
    <property type="entry name" value="RTA1"/>
</dbReference>
<comment type="caution">
    <text evidence="6">The sequence shown here is derived from an EMBL/GenBank/DDBJ whole genome shotgun (WGS) entry which is preliminary data.</text>
</comment>
<dbReference type="AlphaFoldDB" id="A0A9W9Y0P1"/>
<comment type="subcellular location">
    <subcellularLocation>
        <location evidence="1">Membrane</location>
        <topology evidence="1">Multi-pass membrane protein</topology>
    </subcellularLocation>
</comment>
<dbReference type="OrthoDB" id="3358017at2759"/>
<evidence type="ECO:0000313" key="6">
    <source>
        <dbReference type="EMBL" id="KAJ5513729.1"/>
    </source>
</evidence>
<dbReference type="Pfam" id="PF04479">
    <property type="entry name" value="RTA1"/>
    <property type="match status" value="1"/>
</dbReference>
<reference evidence="6" key="1">
    <citation type="submission" date="2022-12" db="EMBL/GenBank/DDBJ databases">
        <authorList>
            <person name="Petersen C."/>
        </authorList>
    </citation>
    <scope>NUCLEOTIDE SEQUENCE</scope>
    <source>
        <strain evidence="6">IBT 29495</strain>
    </source>
</reference>